<proteinExistence type="predicted"/>
<dbReference type="GeneID" id="37015073"/>
<evidence type="ECO:0000313" key="3">
    <source>
        <dbReference type="EMBL" id="PWN18323.1"/>
    </source>
</evidence>
<dbReference type="PROSITE" id="PS50172">
    <property type="entry name" value="BRCT"/>
    <property type="match status" value="1"/>
</dbReference>
<feature type="compositionally biased region" description="Basic and acidic residues" evidence="1">
    <location>
        <begin position="583"/>
        <end position="599"/>
    </location>
</feature>
<dbReference type="EMBL" id="KZ819337">
    <property type="protein sequence ID" value="PWN18323.1"/>
    <property type="molecule type" value="Genomic_DNA"/>
</dbReference>
<feature type="region of interest" description="Disordered" evidence="1">
    <location>
        <begin position="33"/>
        <end position="133"/>
    </location>
</feature>
<feature type="region of interest" description="Disordered" evidence="1">
    <location>
        <begin position="765"/>
        <end position="799"/>
    </location>
</feature>
<dbReference type="InterPro" id="IPR001357">
    <property type="entry name" value="BRCT_dom"/>
</dbReference>
<feature type="region of interest" description="Disordered" evidence="1">
    <location>
        <begin position="642"/>
        <end position="689"/>
    </location>
</feature>
<gene>
    <name evidence="3" type="ORF">BCV69DRAFT_285292</name>
</gene>
<keyword evidence="4" id="KW-1185">Reference proteome</keyword>
<dbReference type="Proteomes" id="UP000245942">
    <property type="component" value="Unassembled WGS sequence"/>
</dbReference>
<dbReference type="AlphaFoldDB" id="A0A316U1K1"/>
<feature type="region of interest" description="Disordered" evidence="1">
    <location>
        <begin position="847"/>
        <end position="870"/>
    </location>
</feature>
<protein>
    <recommendedName>
        <fullName evidence="2">BRCT domain-containing protein</fullName>
    </recommendedName>
</protein>
<evidence type="ECO:0000259" key="2">
    <source>
        <dbReference type="PROSITE" id="PS50172"/>
    </source>
</evidence>
<name>A0A316U1K1_9BASI</name>
<feature type="compositionally biased region" description="Polar residues" evidence="1">
    <location>
        <begin position="112"/>
        <end position="127"/>
    </location>
</feature>
<accession>A0A316U1K1</accession>
<feature type="compositionally biased region" description="Basic and acidic residues" evidence="1">
    <location>
        <begin position="642"/>
        <end position="652"/>
    </location>
</feature>
<dbReference type="RefSeq" id="XP_025345483.1">
    <property type="nucleotide sequence ID" value="XM_025493339.1"/>
</dbReference>
<feature type="region of interest" description="Disordered" evidence="1">
    <location>
        <begin position="351"/>
        <end position="419"/>
    </location>
</feature>
<feature type="compositionally biased region" description="Polar residues" evidence="1">
    <location>
        <begin position="277"/>
        <end position="286"/>
    </location>
</feature>
<feature type="domain" description="BRCT" evidence="2">
    <location>
        <begin position="938"/>
        <end position="963"/>
    </location>
</feature>
<sequence>MRAYTSASASAPGTGVLPRFARRLEAFLQELDREAPVRWEQNIPGEDSSQTADFVANEHSQGEDGLLPGSAELVPQQDDEGEAEPRSPHLESSLPVQHFTPSRTSAKRRRIGTSSPVDAPTRSVQVQEDSKKTDDGGFAWLRIQVPRPGYALGVRARPKWAGLAVVDIEEQGMQETALNELLPDQPALPDVTEAAPSPPLSSIQFDLVGYDGAEGLEAFVTSTSSARRLNQKEGEPTAGIPDAEQHVSHETLPYPNDTTRLPSSGERSRSSRPDTGPSYSITSPSDASGPPVAATVDRPLVSLPLPALQSSQRLELAANGTKEAQPHIDHLHLHRPFEQEADLTEASMSLERTAEKEGRQASQEGSGARTRRARQTRSKSATDVATGKSKATRKTTKALVRPTSANAPRPQDDPITPAPAPALAACVLDFGQMTAITTPGDESTSAALRPREPQAGIDTPRSPTEKRSHVQASNKGLRLLPGGAGSIRDQLRSNSESAAQPIRARSRSEEDAVLEADRRRRASSSGGSPPATRSENGRKAGKAVLALSQTQSDSATDEEGEQQRRSLAKEALLPVSKQPTTALDHREAERTRTIGETHKTRGGSSAALPSRKGTHDAALLEALDREKGAALKRKADVASERLDRLQGQEKRIRGASRTLGRSKSTAQERAKGALGATTGPRRLEMSNVPPEGAYKALPLISEALPRPSTAGRPSSSAPAANAVPPSSAGSSSATKKHKSVPQRKPTWTSLEACVASWDQWIAEGRLPHAHPPPHAQLQGPAPSPSIHGRQPVPNGTPEGPHLLFAGMTFLVVHARYHAALAGTIERLVRRGGRVRVARAGMLQERAAARAEAGEGGGEQVSESDREGNKDLGSVTHLVSLGLPRSPSSEECAKLLGLALPSAGAESTSASASASLQAQVNALLGRDSTGRSGGNKAPLRFVTGEWLAECQRRGRLVDEREHVNWRLT</sequence>
<feature type="region of interest" description="Disordered" evidence="1">
    <location>
        <begin position="436"/>
        <end position="616"/>
    </location>
</feature>
<reference evidence="3 4" key="1">
    <citation type="journal article" date="2018" name="Mol. Biol. Evol.">
        <title>Broad Genomic Sampling Reveals a Smut Pathogenic Ancestry of the Fungal Clade Ustilaginomycotina.</title>
        <authorList>
            <person name="Kijpornyongpan T."/>
            <person name="Mondo S.J."/>
            <person name="Barry K."/>
            <person name="Sandor L."/>
            <person name="Lee J."/>
            <person name="Lipzen A."/>
            <person name="Pangilinan J."/>
            <person name="LaButti K."/>
            <person name="Hainaut M."/>
            <person name="Henrissat B."/>
            <person name="Grigoriev I.V."/>
            <person name="Spatafora J.W."/>
            <person name="Aime M.C."/>
        </authorList>
    </citation>
    <scope>NUCLEOTIDE SEQUENCE [LARGE SCALE GENOMIC DNA]</scope>
    <source>
        <strain evidence="3 4">MCA 4718</strain>
    </source>
</reference>
<feature type="compositionally biased region" description="Polar residues" evidence="1">
    <location>
        <begin position="436"/>
        <end position="446"/>
    </location>
</feature>
<feature type="region of interest" description="Disordered" evidence="1">
    <location>
        <begin position="704"/>
        <end position="747"/>
    </location>
</feature>
<organism evidence="3 4">
    <name type="scientific">Pseudomicrostroma glucosiphilum</name>
    <dbReference type="NCBI Taxonomy" id="1684307"/>
    <lineage>
        <taxon>Eukaryota</taxon>
        <taxon>Fungi</taxon>
        <taxon>Dikarya</taxon>
        <taxon>Basidiomycota</taxon>
        <taxon>Ustilaginomycotina</taxon>
        <taxon>Exobasidiomycetes</taxon>
        <taxon>Microstromatales</taxon>
        <taxon>Microstromatales incertae sedis</taxon>
        <taxon>Pseudomicrostroma</taxon>
    </lineage>
</organism>
<evidence type="ECO:0000256" key="1">
    <source>
        <dbReference type="SAM" id="MobiDB-lite"/>
    </source>
</evidence>
<feature type="compositionally biased region" description="Low complexity" evidence="1">
    <location>
        <begin position="705"/>
        <end position="733"/>
    </location>
</feature>
<evidence type="ECO:0000313" key="4">
    <source>
        <dbReference type="Proteomes" id="UP000245942"/>
    </source>
</evidence>
<feature type="region of interest" description="Disordered" evidence="1">
    <location>
        <begin position="223"/>
        <end position="294"/>
    </location>
</feature>
<feature type="compositionally biased region" description="Low complexity" evidence="1">
    <location>
        <begin position="523"/>
        <end position="534"/>
    </location>
</feature>
<feature type="compositionally biased region" description="Basic and acidic residues" evidence="1">
    <location>
        <begin position="506"/>
        <end position="518"/>
    </location>
</feature>